<dbReference type="InterPro" id="IPR043129">
    <property type="entry name" value="ATPase_NBD"/>
</dbReference>
<gene>
    <name evidence="2" type="ORF">UV59_C0018G0013</name>
</gene>
<name>A0A0G1EN90_9BACT</name>
<dbReference type="InterPro" id="IPR005883">
    <property type="entry name" value="PilM"/>
</dbReference>
<comment type="caution">
    <text evidence="2">The sequence shown here is derived from an EMBL/GenBank/DDBJ whole genome shotgun (WGS) entry which is preliminary data.</text>
</comment>
<dbReference type="SUPFAM" id="SSF53067">
    <property type="entry name" value="Actin-like ATPase domain"/>
    <property type="match status" value="2"/>
</dbReference>
<dbReference type="NCBIfam" id="TIGR01175">
    <property type="entry name" value="pilM"/>
    <property type="match status" value="1"/>
</dbReference>
<dbReference type="EMBL" id="LCFB01000018">
    <property type="protein sequence ID" value="KKS84501.1"/>
    <property type="molecule type" value="Genomic_DNA"/>
</dbReference>
<reference evidence="2 3" key="1">
    <citation type="journal article" date="2015" name="Nature">
        <title>rRNA introns, odd ribosomes, and small enigmatic genomes across a large radiation of phyla.</title>
        <authorList>
            <person name="Brown C.T."/>
            <person name="Hug L.A."/>
            <person name="Thomas B.C."/>
            <person name="Sharon I."/>
            <person name="Castelle C.J."/>
            <person name="Singh A."/>
            <person name="Wilkins M.J."/>
            <person name="Williams K.H."/>
            <person name="Banfield J.F."/>
        </authorList>
    </citation>
    <scope>NUCLEOTIDE SEQUENCE [LARGE SCALE GENOMIC DNA]</scope>
</reference>
<proteinExistence type="predicted"/>
<evidence type="ECO:0000313" key="3">
    <source>
        <dbReference type="Proteomes" id="UP000034543"/>
    </source>
</evidence>
<dbReference type="STRING" id="1618436.UV59_C0018G0013"/>
<dbReference type="AlphaFoldDB" id="A0A0G1EN90"/>
<dbReference type="PANTHER" id="PTHR32432">
    <property type="entry name" value="CELL DIVISION PROTEIN FTSA-RELATED"/>
    <property type="match status" value="1"/>
</dbReference>
<dbReference type="GO" id="GO:0051301">
    <property type="term" value="P:cell division"/>
    <property type="evidence" value="ECO:0007669"/>
    <property type="project" value="InterPro"/>
</dbReference>
<dbReference type="CDD" id="cd24049">
    <property type="entry name" value="ASKHA_NBD_PilM"/>
    <property type="match status" value="1"/>
</dbReference>
<evidence type="ECO:0000259" key="1">
    <source>
        <dbReference type="SMART" id="SM00842"/>
    </source>
</evidence>
<protein>
    <submittedName>
        <fullName evidence="2">Type IV pilus assembly protein PilM</fullName>
    </submittedName>
</protein>
<accession>A0A0G1EN90</accession>
<dbReference type="Pfam" id="PF11104">
    <property type="entry name" value="PilM_2"/>
    <property type="match status" value="1"/>
</dbReference>
<dbReference type="Proteomes" id="UP000034543">
    <property type="component" value="Unassembled WGS sequence"/>
</dbReference>
<dbReference type="Gene3D" id="3.30.1490.300">
    <property type="match status" value="1"/>
</dbReference>
<sequence>MRDLQQGMKTVLGLDIGSQFIKYVQLEHTGRDQYRLLSVGMAPSPAKGIASEASIDQEALAATVKKLLKDGGVRQKEANVALPETNVFTRIIQVPPLSERELASAIRWEAEQYIPLPLEEVNMDFSIVGESKDKEGNKKLEILLVAGPKIVIERYQKILDLIGLEVEGMETEIISASRALLPKNLEKPPTVMVINLGANTTDLSILRAGVISFTRSVPTGGVSFTRALAQDFNFSATQAEEYKKAYGLDKSKIEGKVFNSLQPIFSVIVEEIKRAGVFFQNKYPDETISAIILSGGAAKLPGLVTQLAETTGIETQIGNPWTRIVKDPKRFVNLDEEGAVFVVAIGLAMREV</sequence>
<feature type="domain" description="SHS2" evidence="1">
    <location>
        <begin position="11"/>
        <end position="180"/>
    </location>
</feature>
<evidence type="ECO:0000313" key="2">
    <source>
        <dbReference type="EMBL" id="KKS84501.1"/>
    </source>
</evidence>
<dbReference type="InterPro" id="IPR050696">
    <property type="entry name" value="FtsA/MreB"/>
</dbReference>
<dbReference type="Gene3D" id="3.30.420.40">
    <property type="match status" value="2"/>
</dbReference>
<dbReference type="InterPro" id="IPR003494">
    <property type="entry name" value="SHS2_FtsA"/>
</dbReference>
<dbReference type="PIRSF" id="PIRSF019169">
    <property type="entry name" value="PilM"/>
    <property type="match status" value="1"/>
</dbReference>
<organism evidence="2 3">
    <name type="scientific">Candidatus Gottesmanbacteria bacterium GW2011_GWA1_43_11</name>
    <dbReference type="NCBI Taxonomy" id="1618436"/>
    <lineage>
        <taxon>Bacteria</taxon>
        <taxon>Candidatus Gottesmaniibacteriota</taxon>
    </lineage>
</organism>
<dbReference type="PANTHER" id="PTHR32432:SF3">
    <property type="entry name" value="ETHANOLAMINE UTILIZATION PROTEIN EUTJ"/>
    <property type="match status" value="1"/>
</dbReference>
<dbReference type="SMART" id="SM00842">
    <property type="entry name" value="FtsA"/>
    <property type="match status" value="1"/>
</dbReference>